<reference evidence="1" key="1">
    <citation type="submission" date="2014-11" db="EMBL/GenBank/DDBJ databases">
        <authorList>
            <person name="Amaro Gonzalez C."/>
        </authorList>
    </citation>
    <scope>NUCLEOTIDE SEQUENCE</scope>
</reference>
<proteinExistence type="predicted"/>
<reference evidence="1" key="2">
    <citation type="journal article" date="2015" name="Fish Shellfish Immunol.">
        <title>Early steps in the European eel (Anguilla anguilla)-Vibrio vulnificus interaction in the gills: Role of the RtxA13 toxin.</title>
        <authorList>
            <person name="Callol A."/>
            <person name="Pajuelo D."/>
            <person name="Ebbesson L."/>
            <person name="Teles M."/>
            <person name="MacKenzie S."/>
            <person name="Amaro C."/>
        </authorList>
    </citation>
    <scope>NUCLEOTIDE SEQUENCE</scope>
</reference>
<protein>
    <submittedName>
        <fullName evidence="1">Uncharacterized protein</fullName>
    </submittedName>
</protein>
<organism evidence="1">
    <name type="scientific">Anguilla anguilla</name>
    <name type="common">European freshwater eel</name>
    <name type="synonym">Muraena anguilla</name>
    <dbReference type="NCBI Taxonomy" id="7936"/>
    <lineage>
        <taxon>Eukaryota</taxon>
        <taxon>Metazoa</taxon>
        <taxon>Chordata</taxon>
        <taxon>Craniata</taxon>
        <taxon>Vertebrata</taxon>
        <taxon>Euteleostomi</taxon>
        <taxon>Actinopterygii</taxon>
        <taxon>Neopterygii</taxon>
        <taxon>Teleostei</taxon>
        <taxon>Anguilliformes</taxon>
        <taxon>Anguillidae</taxon>
        <taxon>Anguilla</taxon>
    </lineage>
</organism>
<dbReference type="EMBL" id="GBXM01089671">
    <property type="protein sequence ID" value="JAH18906.1"/>
    <property type="molecule type" value="Transcribed_RNA"/>
</dbReference>
<evidence type="ECO:0000313" key="1">
    <source>
        <dbReference type="EMBL" id="JAH18906.1"/>
    </source>
</evidence>
<sequence length="31" mass="3622">MLLSVCTNMYPDWKETMVTFSNSCLFPNFCV</sequence>
<accession>A0A0E9QPP9</accession>
<dbReference type="AlphaFoldDB" id="A0A0E9QPP9"/>
<name>A0A0E9QPP9_ANGAN</name>